<dbReference type="GO" id="GO:0003677">
    <property type="term" value="F:DNA binding"/>
    <property type="evidence" value="ECO:0007669"/>
    <property type="project" value="UniProtKB-KW"/>
</dbReference>
<name>A0ABT8HKY8_MYCAO</name>
<proteinExistence type="predicted"/>
<comment type="caution">
    <text evidence="1">The sequence shown here is derived from an EMBL/GenBank/DDBJ whole genome shotgun (WGS) entry which is preliminary data.</text>
</comment>
<evidence type="ECO:0000313" key="2">
    <source>
        <dbReference type="Proteomes" id="UP001172687"/>
    </source>
</evidence>
<sequence>MTPEEINALGVSTDLQVAARALSISKSAAYASARNGTFPCRVVKVGARYIVPTADLKAVLGLCDVA</sequence>
<dbReference type="Proteomes" id="UP001172687">
    <property type="component" value="Unassembled WGS sequence"/>
</dbReference>
<organism evidence="1 2">
    <name type="scientific">Mycolicibacterium austroafricanum</name>
    <name type="common">Mycobacterium austroafricanum</name>
    <dbReference type="NCBI Taxonomy" id="39687"/>
    <lineage>
        <taxon>Bacteria</taxon>
        <taxon>Bacillati</taxon>
        <taxon>Actinomycetota</taxon>
        <taxon>Actinomycetes</taxon>
        <taxon>Mycobacteriales</taxon>
        <taxon>Mycobacteriaceae</taxon>
        <taxon>Mycolicibacterium</taxon>
    </lineage>
</organism>
<dbReference type="EMBL" id="JAUHTC010000091">
    <property type="protein sequence ID" value="MDN4521421.1"/>
    <property type="molecule type" value="Genomic_DNA"/>
</dbReference>
<evidence type="ECO:0000313" key="1">
    <source>
        <dbReference type="EMBL" id="MDN4521421.1"/>
    </source>
</evidence>
<gene>
    <name evidence="1" type="ORF">QYF68_26885</name>
</gene>
<accession>A0ABT8HKY8</accession>
<dbReference type="RefSeq" id="WP_301161816.1">
    <property type="nucleotide sequence ID" value="NZ_JAUHTC010000091.1"/>
</dbReference>
<keyword evidence="1" id="KW-0238">DNA-binding</keyword>
<protein>
    <submittedName>
        <fullName evidence="1">DNA-binding protein</fullName>
    </submittedName>
</protein>
<keyword evidence="2" id="KW-1185">Reference proteome</keyword>
<reference evidence="1" key="1">
    <citation type="submission" date="2023-07" db="EMBL/GenBank/DDBJ databases">
        <title>Degradation of tert-butanol by M. austroafricanum TBA100.</title>
        <authorList>
            <person name="Helbich S."/>
            <person name="Vainshtein Y."/>
        </authorList>
    </citation>
    <scope>NUCLEOTIDE SEQUENCE</scope>
    <source>
        <strain evidence="1">TBA100</strain>
    </source>
</reference>